<keyword evidence="4" id="KW-1185">Reference proteome</keyword>
<dbReference type="Proteomes" id="UP001165275">
    <property type="component" value="Unassembled WGS sequence"/>
</dbReference>
<keyword evidence="2" id="KW-0732">Signal</keyword>
<keyword evidence="1" id="KW-0472">Membrane</keyword>
<dbReference type="Pfam" id="PF13163">
    <property type="entry name" value="DUF3999"/>
    <property type="match status" value="1"/>
</dbReference>
<sequence>MKVKLNNWLLLGSLCLAGAANAEPMAEKPQDFAYGISLTTEGRAPFFRIELPEAVYTESVWPDMRDVRVFNYQGQAVPFALTANVTTQENSQTFPLRLFPMKGKRVTDQEQQIISLKSAGGVEVTMPLYNDKPMGSTYLLEVPRHEGGYPHLTQLKLAWERLPENWQTRVNVFYSSDLKDWSRSAVDVPLMDLLSGSDRLLLDTIDLEGYDNPRYLLLVFKETKDVPNLKIQSAQGIVTSSHTEQQRINLPLEQKAISASEAEYTWSKPQPLDNISIRPTQGNTVLPLEIEYRGAASEGWLPLAKQVVYSINGRTAEAIPLKGLLVQGLRLKGINQQWGDSLPEVKAERDRQTLIFNAQGTSPFLLTWGNKAARPQAIPLDGLIPAELRKAVDADALPEAGLQSQVTLGGTERLSAVDATEEASMWKKGLLWLLLVLGAGGLVVLALKLWKEVQQKPQ</sequence>
<dbReference type="InterPro" id="IPR025060">
    <property type="entry name" value="DUF3999"/>
</dbReference>
<protein>
    <submittedName>
        <fullName evidence="3">DUF3999 domain-containing protein</fullName>
    </submittedName>
</protein>
<reference evidence="3" key="1">
    <citation type="submission" date="2021-04" db="EMBL/GenBank/DDBJ databases">
        <title>Genome sequence of Serratia sp. arafor3.</title>
        <authorList>
            <person name="Besaury L."/>
        </authorList>
    </citation>
    <scope>NUCLEOTIDE SEQUENCE</scope>
    <source>
        <strain evidence="3">Arafor3</strain>
    </source>
</reference>
<feature type="transmembrane region" description="Helical" evidence="1">
    <location>
        <begin position="430"/>
        <end position="450"/>
    </location>
</feature>
<keyword evidence="1" id="KW-0812">Transmembrane</keyword>
<evidence type="ECO:0000256" key="2">
    <source>
        <dbReference type="SAM" id="SignalP"/>
    </source>
</evidence>
<accession>A0ABT0KBE0</accession>
<evidence type="ECO:0000313" key="4">
    <source>
        <dbReference type="Proteomes" id="UP001165275"/>
    </source>
</evidence>
<evidence type="ECO:0000313" key="3">
    <source>
        <dbReference type="EMBL" id="MCL1029343.1"/>
    </source>
</evidence>
<proteinExistence type="predicted"/>
<gene>
    <name evidence="3" type="ORF">KAJ71_09945</name>
</gene>
<organism evidence="3 4">
    <name type="scientific">Serratia silvae</name>
    <dbReference type="NCBI Taxonomy" id="2824122"/>
    <lineage>
        <taxon>Bacteria</taxon>
        <taxon>Pseudomonadati</taxon>
        <taxon>Pseudomonadota</taxon>
        <taxon>Gammaproteobacteria</taxon>
        <taxon>Enterobacterales</taxon>
        <taxon>Yersiniaceae</taxon>
        <taxon>Serratia</taxon>
    </lineage>
</organism>
<dbReference type="EMBL" id="JAGQDC010000006">
    <property type="protein sequence ID" value="MCL1029343.1"/>
    <property type="molecule type" value="Genomic_DNA"/>
</dbReference>
<feature type="signal peptide" evidence="2">
    <location>
        <begin position="1"/>
        <end position="22"/>
    </location>
</feature>
<dbReference type="RefSeq" id="WP_248945568.1">
    <property type="nucleotide sequence ID" value="NZ_CBCSGY010000002.1"/>
</dbReference>
<name>A0ABT0KBE0_9GAMM</name>
<keyword evidence="1" id="KW-1133">Transmembrane helix</keyword>
<evidence type="ECO:0000256" key="1">
    <source>
        <dbReference type="SAM" id="Phobius"/>
    </source>
</evidence>
<feature type="chain" id="PRO_5045798413" evidence="2">
    <location>
        <begin position="23"/>
        <end position="458"/>
    </location>
</feature>
<comment type="caution">
    <text evidence="3">The sequence shown here is derived from an EMBL/GenBank/DDBJ whole genome shotgun (WGS) entry which is preliminary data.</text>
</comment>